<evidence type="ECO:0000313" key="2">
    <source>
        <dbReference type="Proteomes" id="UP001470230"/>
    </source>
</evidence>
<dbReference type="Proteomes" id="UP001470230">
    <property type="component" value="Unassembled WGS sequence"/>
</dbReference>
<accession>A0ABR2L5E2</accession>
<gene>
    <name evidence="1" type="ORF">M9Y10_000859</name>
</gene>
<sequence>MAINQNLKSNNNEWIKKSIEKIMGLTLKRDITLNMLIVKSEAFSTLCSNFSSVYMTYILRISQNLTVKNPEVVYVLINYNIIFTVFENLKSSNDKIILTCLKLINNLINSSYFSRICLISSGFFQCAADFFSRVNRLSDLHYMGKLVQYMISFFFGPKKLPSLDLNNPQKMPELLIQTQQQLASNSSNQTLDMDVAMNILRTENGLNLDIRESFWNLLLIMIDKNDSYLINCGLVSLRTIAYDSKNTIFVYENTALFDKCREICSRKDPKIIENLFRLFTKFFYVIGEEANEQFIRNSLFELVVQHFVNPIESVRISAMKCISNCLCYDSNANLISSVFTNDFIIRLINSARDDNKLSFHEKDEIMWILVNLAQENQDISLLLFGEKENMELMIDFLSMSSKDIVVVELNALGCLLDSQNNRMINIDVFSLFLQSNGVEAIESLMNHQSEYIAQASQAFFEKYIDNS</sequence>
<dbReference type="InterPro" id="IPR016024">
    <property type="entry name" value="ARM-type_fold"/>
</dbReference>
<protein>
    <submittedName>
        <fullName evidence="1">Uncharacterized protein</fullName>
    </submittedName>
</protein>
<proteinExistence type="predicted"/>
<dbReference type="Gene3D" id="1.25.10.10">
    <property type="entry name" value="Leucine-rich Repeat Variant"/>
    <property type="match status" value="1"/>
</dbReference>
<organism evidence="1 2">
    <name type="scientific">Tritrichomonas musculus</name>
    <dbReference type="NCBI Taxonomy" id="1915356"/>
    <lineage>
        <taxon>Eukaryota</taxon>
        <taxon>Metamonada</taxon>
        <taxon>Parabasalia</taxon>
        <taxon>Tritrichomonadida</taxon>
        <taxon>Tritrichomonadidae</taxon>
        <taxon>Tritrichomonas</taxon>
    </lineage>
</organism>
<evidence type="ECO:0000313" key="1">
    <source>
        <dbReference type="EMBL" id="KAK8898567.1"/>
    </source>
</evidence>
<keyword evidence="2" id="KW-1185">Reference proteome</keyword>
<dbReference type="EMBL" id="JAPFFF010000001">
    <property type="protein sequence ID" value="KAK8898567.1"/>
    <property type="molecule type" value="Genomic_DNA"/>
</dbReference>
<comment type="caution">
    <text evidence="1">The sequence shown here is derived from an EMBL/GenBank/DDBJ whole genome shotgun (WGS) entry which is preliminary data.</text>
</comment>
<dbReference type="InterPro" id="IPR011989">
    <property type="entry name" value="ARM-like"/>
</dbReference>
<dbReference type="SUPFAM" id="SSF48371">
    <property type="entry name" value="ARM repeat"/>
    <property type="match status" value="1"/>
</dbReference>
<reference evidence="1 2" key="1">
    <citation type="submission" date="2024-04" db="EMBL/GenBank/DDBJ databases">
        <title>Tritrichomonas musculus Genome.</title>
        <authorList>
            <person name="Alves-Ferreira E."/>
            <person name="Grigg M."/>
            <person name="Lorenzi H."/>
            <person name="Galac M."/>
        </authorList>
    </citation>
    <scope>NUCLEOTIDE SEQUENCE [LARGE SCALE GENOMIC DNA]</scope>
    <source>
        <strain evidence="1 2">EAF2021</strain>
    </source>
</reference>
<name>A0ABR2L5E2_9EUKA</name>